<dbReference type="OrthoDB" id="2157866at2759"/>
<feature type="compositionally biased region" description="Polar residues" evidence="1">
    <location>
        <begin position="576"/>
        <end position="591"/>
    </location>
</feature>
<dbReference type="SUPFAM" id="SSF50156">
    <property type="entry name" value="PDZ domain-like"/>
    <property type="match status" value="1"/>
</dbReference>
<feature type="region of interest" description="Disordered" evidence="1">
    <location>
        <begin position="935"/>
        <end position="957"/>
    </location>
</feature>
<dbReference type="InterPro" id="IPR001478">
    <property type="entry name" value="PDZ"/>
</dbReference>
<feature type="compositionally biased region" description="Polar residues" evidence="1">
    <location>
        <begin position="29"/>
        <end position="40"/>
    </location>
</feature>
<feature type="compositionally biased region" description="Low complexity" evidence="1">
    <location>
        <begin position="643"/>
        <end position="652"/>
    </location>
</feature>
<feature type="compositionally biased region" description="Basic and acidic residues" evidence="1">
    <location>
        <begin position="472"/>
        <end position="483"/>
    </location>
</feature>
<name>A0A6L2PZG3_COPFO</name>
<dbReference type="SMART" id="SM00228">
    <property type="entry name" value="PDZ"/>
    <property type="match status" value="1"/>
</dbReference>
<dbReference type="Proteomes" id="UP000502823">
    <property type="component" value="Unassembled WGS sequence"/>
</dbReference>
<evidence type="ECO:0000259" key="2">
    <source>
        <dbReference type="PROSITE" id="PS50106"/>
    </source>
</evidence>
<feature type="compositionally biased region" description="Basic residues" evidence="1">
    <location>
        <begin position="688"/>
        <end position="702"/>
    </location>
</feature>
<feature type="compositionally biased region" description="Gly residues" evidence="1">
    <location>
        <begin position="302"/>
        <end position="314"/>
    </location>
</feature>
<dbReference type="InParanoid" id="A0A6L2PZG3"/>
<feature type="compositionally biased region" description="Basic and acidic residues" evidence="1">
    <location>
        <begin position="1048"/>
        <end position="1065"/>
    </location>
</feature>
<comment type="caution">
    <text evidence="3">The sequence shown here is derived from an EMBL/GenBank/DDBJ whole genome shotgun (WGS) entry which is preliminary data.</text>
</comment>
<feature type="region of interest" description="Disordered" evidence="1">
    <location>
        <begin position="862"/>
        <end position="911"/>
    </location>
</feature>
<feature type="compositionally biased region" description="Basic residues" evidence="1">
    <location>
        <begin position="557"/>
        <end position="575"/>
    </location>
</feature>
<evidence type="ECO:0000313" key="3">
    <source>
        <dbReference type="EMBL" id="GFG35865.1"/>
    </source>
</evidence>
<feature type="non-terminal residue" evidence="3">
    <location>
        <position position="1215"/>
    </location>
</feature>
<dbReference type="Gene3D" id="2.30.42.10">
    <property type="match status" value="1"/>
</dbReference>
<feature type="region of interest" description="Disordered" evidence="1">
    <location>
        <begin position="334"/>
        <end position="848"/>
    </location>
</feature>
<reference evidence="4" key="1">
    <citation type="submission" date="2020-01" db="EMBL/GenBank/DDBJ databases">
        <title>Draft genome sequence of the Termite Coptotermes fromosanus.</title>
        <authorList>
            <person name="Itakura S."/>
            <person name="Yosikawa Y."/>
            <person name="Umezawa K."/>
        </authorList>
    </citation>
    <scope>NUCLEOTIDE SEQUENCE [LARGE SCALE GENOMIC DNA]</scope>
</reference>
<feature type="region of interest" description="Disordered" evidence="1">
    <location>
        <begin position="1"/>
        <end position="47"/>
    </location>
</feature>
<feature type="region of interest" description="Disordered" evidence="1">
    <location>
        <begin position="1020"/>
        <end position="1065"/>
    </location>
</feature>
<feature type="compositionally biased region" description="Low complexity" evidence="1">
    <location>
        <begin position="393"/>
        <end position="409"/>
    </location>
</feature>
<evidence type="ECO:0000313" key="4">
    <source>
        <dbReference type="Proteomes" id="UP000502823"/>
    </source>
</evidence>
<dbReference type="Pfam" id="PF00595">
    <property type="entry name" value="PDZ"/>
    <property type="match status" value="1"/>
</dbReference>
<feature type="domain" description="PDZ" evidence="2">
    <location>
        <begin position="1135"/>
        <end position="1197"/>
    </location>
</feature>
<dbReference type="PANTHER" id="PTHR47644:SF1">
    <property type="entry name" value="PDZ DOMAIN-CONTAINING PROTEIN"/>
    <property type="match status" value="1"/>
</dbReference>
<organism evidence="3 4">
    <name type="scientific">Coptotermes formosanus</name>
    <name type="common">Formosan subterranean termite</name>
    <dbReference type="NCBI Taxonomy" id="36987"/>
    <lineage>
        <taxon>Eukaryota</taxon>
        <taxon>Metazoa</taxon>
        <taxon>Ecdysozoa</taxon>
        <taxon>Arthropoda</taxon>
        <taxon>Hexapoda</taxon>
        <taxon>Insecta</taxon>
        <taxon>Pterygota</taxon>
        <taxon>Neoptera</taxon>
        <taxon>Polyneoptera</taxon>
        <taxon>Dictyoptera</taxon>
        <taxon>Blattodea</taxon>
        <taxon>Blattoidea</taxon>
        <taxon>Termitoidae</taxon>
        <taxon>Rhinotermitidae</taxon>
        <taxon>Coptotermes</taxon>
    </lineage>
</organism>
<dbReference type="AlphaFoldDB" id="A0A6L2PZG3"/>
<feature type="compositionally biased region" description="Polar residues" evidence="1">
    <location>
        <begin position="351"/>
        <end position="369"/>
    </location>
</feature>
<gene>
    <name evidence="3" type="ORF">Cfor_03125</name>
</gene>
<feature type="region of interest" description="Disordered" evidence="1">
    <location>
        <begin position="167"/>
        <end position="319"/>
    </location>
</feature>
<dbReference type="PROSITE" id="PS50106">
    <property type="entry name" value="PDZ"/>
    <property type="match status" value="1"/>
</dbReference>
<feature type="compositionally biased region" description="Basic and acidic residues" evidence="1">
    <location>
        <begin position="1020"/>
        <end position="1037"/>
    </location>
</feature>
<feature type="compositionally biased region" description="Polar residues" evidence="1">
    <location>
        <begin position="796"/>
        <end position="805"/>
    </location>
</feature>
<accession>A0A6L2PZG3</accession>
<evidence type="ECO:0000256" key="1">
    <source>
        <dbReference type="SAM" id="MobiDB-lite"/>
    </source>
</evidence>
<feature type="non-terminal residue" evidence="3">
    <location>
        <position position="1"/>
    </location>
</feature>
<dbReference type="EMBL" id="BLKM01005971">
    <property type="protein sequence ID" value="GFG35865.1"/>
    <property type="molecule type" value="Genomic_DNA"/>
</dbReference>
<dbReference type="PANTHER" id="PTHR47644">
    <property type="entry name" value="AGAP008221-PA"/>
    <property type="match status" value="1"/>
</dbReference>
<protein>
    <recommendedName>
        <fullName evidence="2">PDZ domain-containing protein</fullName>
    </recommendedName>
</protein>
<proteinExistence type="predicted"/>
<sequence length="1215" mass="130776">KTEDLVGPQAQEKTDKDADLLPPTTPLTQPSSLFASSDSLANDLRDHSDGIWNESQATVLQVGDADISALSGTELSSLSAAGPGTLLALTPSSRRKQLLLLQHQQRSSMDTEALDEELEAEFDAQVPQAPPSPRICIEAIASLKPSPSATLTPNQEVPQMQENLAGIQRRPSPSPERLDNGIPLSPCPRDRVLTPSPSHPRRELRRRKSPLPGSHTPDSSHDSTQQHSSSLESTEGTARGFGPSVPDLLQLARTDSGGRTGTDLSETSTCTTEDYVTANDTNNSGTDTSSRRSLPHAVGVPSVGGTGGSVGAGDGSSFESASSIYSLTREMTEDLIQVSCSPPPIQEESDLPTTPQLESEDNQTSTTPRVSVDMTAAQQQLMVSAGHKDGATSPSGESSSSSGSYSVEGSGDEVEAKEVTSPPHSPVQKPVKTAPCGSDDEERSAHYSSSGYYESPADEEEGYGSAGGRVPSGERREWTEEEKRRRKKGFKLDFPPMMDQERAESPSPAGKHKEVETWSRRSSGKSERSSKEELKRWGEKKATSPGNECKDKERSTPGRRTKSRSRSPVQHHRRTPSSTVATTPGTVQPSTKKAHRDKADKEAITPGMVRSPAMHEGFRAEDWGTPQRTMTPSHTPEDGTLLGSVTGAPAAAGSGGGGTSDDSSCGTGSGRRASETGNTTPTQQQQSPRRHRRVRESPRRKAAPGGGRSPTATQQRLRRRSGSGEEKGQSSAATLARRRSSIPAKSPLTQQAPIGGLGSDDASRSSHLSPHRYARSPGGSPSRSKHRSRGSPKQMAASSDTTINKAQGAMSPESSRLKALSAESLRSVSPGSDSVFYSEGADQSSNTTTLCHHCGREVDKNATLSGLEDGEPGGNETIEPEPPDIVQPPAGFADSPEGPRHKAVSGGRLYKKLEKRYRSEERGCHGERRHHTRYRCDGARAKSEERGREDRIKPRPLARSTDASMEMLRAAGSSPSVMVHDTSMPDLAAVDGEEEDTGVYAESYKNATWIYIGDSEEMHVWQKPETKGEEKEDKSGEWGEENDPQAGDGRRDSAESTGSEKDFRRKYQAITHRMVHRKSSVEMYKRLASKSFADTHFRGSLRQALEDLLKLMLHVWCKGDVAVKVVSAKPTECDKTVVVRRQSGEFGFRIHGSRPVVVSAIEPDTPAETSGLEVGDIIISVNNVNVLDASHSEVVKIAHAGMAEHIHTSPWYGGM</sequence>
<feature type="compositionally biased region" description="Basic and acidic residues" evidence="1">
    <location>
        <begin position="511"/>
        <end position="556"/>
    </location>
</feature>
<keyword evidence="4" id="KW-1185">Reference proteome</keyword>
<dbReference type="InterPro" id="IPR036034">
    <property type="entry name" value="PDZ_sf"/>
</dbReference>
<feature type="compositionally biased region" description="Polar residues" evidence="1">
    <location>
        <begin position="262"/>
        <end position="292"/>
    </location>
</feature>
<feature type="compositionally biased region" description="Basic and acidic residues" evidence="1">
    <location>
        <begin position="935"/>
        <end position="953"/>
    </location>
</feature>